<keyword evidence="1" id="KW-0472">Membrane</keyword>
<feature type="transmembrane region" description="Helical" evidence="1">
    <location>
        <begin position="148"/>
        <end position="175"/>
    </location>
</feature>
<evidence type="ECO:0008006" key="4">
    <source>
        <dbReference type="Google" id="ProtNLM"/>
    </source>
</evidence>
<feature type="transmembrane region" description="Helical" evidence="1">
    <location>
        <begin position="351"/>
        <end position="373"/>
    </location>
</feature>
<feature type="transmembrane region" description="Helical" evidence="1">
    <location>
        <begin position="187"/>
        <end position="209"/>
    </location>
</feature>
<proteinExistence type="predicted"/>
<feature type="transmembrane region" description="Helical" evidence="1">
    <location>
        <begin position="37"/>
        <end position="63"/>
    </location>
</feature>
<keyword evidence="1" id="KW-0812">Transmembrane</keyword>
<dbReference type="EMBL" id="FQWQ01000005">
    <property type="protein sequence ID" value="SHH89444.1"/>
    <property type="molecule type" value="Genomic_DNA"/>
</dbReference>
<dbReference type="InterPro" id="IPR052724">
    <property type="entry name" value="GT117_domain-containing"/>
</dbReference>
<feature type="transmembrane region" description="Helical" evidence="1">
    <location>
        <begin position="559"/>
        <end position="578"/>
    </location>
</feature>
<gene>
    <name evidence="2" type="ORF">SAMN04488109_5892</name>
</gene>
<keyword evidence="1" id="KW-1133">Transmembrane helix</keyword>
<feature type="transmembrane region" description="Helical" evidence="1">
    <location>
        <begin position="281"/>
        <end position="303"/>
    </location>
</feature>
<dbReference type="PANTHER" id="PTHR16214">
    <property type="entry name" value="TRANSMEMBRANE PROTEIN 260"/>
    <property type="match status" value="1"/>
</dbReference>
<sequence length="1025" mass="116285">MPNANFRFSQNYSYFLAALALLLLGFILMAVDPADNGFGILTLWIAPPILLAGFALPVVGILGADHFRTLQLAQAWKTNPVQHAGGLVAFLAAFVTYLVTLEPTASLWDCSEFIASAYKLQVPHTPGTPLSLLFGRMFTMLSFGNVKLVAWTINMMSGLFSALAVWVVYHILCYLIQTLRPVNTPTALVAVAALGGSLCMAFSDSFWYSAVEAETYGGACFFLVLLLWLILKGKDQPETQRWRWIILIAYVAGLAYCVHPMCLLVLPVLPFSWYARQRPLTFWMIVATVGSGFLTVFLINRLVAIGLFELAFSMDFFFVNTLHFPFYSGALVLIMLMIAVFYFVLKKYAGLSTYTWAFIFLLVGFSPYALLFIRSGHNPPIDETNPENLYMIKAYMNRESYPSSPMLYGPYFDANIEEFNVKSKAYTKGTTAYELSGPLIEYEYEQARQTILPRLYSRDPDHIEAYRSWLDLKPGEKPRFADNLKFMFSAQLGHMYLRYFFFNFAGRESDVQGADWLKPWQSLHAAGDHPNPGRNQYWLLPFAVGALGMIFQFQKDRKGFLAVTVFFLLTGLILALYLNSPPVEPRERDYIYVGSYIAFCLWIGIGFFHAAHFLFTKTKSLVLCGALCVLIPLWMFYQNFDDHNRAGRTFQVDNARNTLKSCAPNAILFTGGDNDTFPFWYIQEVEGFRTDVRVMVLSYFNTDWYIQQLRRPYYQSPPFALTLDDKAYRQYGPNDVLYIQESISEGIDAKKYLQLLKEEHSALRVLTAQGDAYNIVPSRTLKINLEPPVSQNKLTANDTAPAKGQVMNLKLTENYLQKNALALVDLIVSNHGERPIYFNFTSISTIGLDLKPYAVQEGVLYRLTATSHDEKNIAVDKALTYKYLIEEADYANLANPQVYFNYEDFHARMIVPIRQSFNALAGAYLEEGNTEMAEKVLIQAVEKLYPPHLLPSYTNLQAADMLMALGRDEMAQRLTTSVYEYASDMVLQDREAGVRSSDLNLFLLQQSTELLKEWRKSDAASTLGK</sequence>
<protein>
    <recommendedName>
        <fullName evidence="4">DUF2723 domain-containing protein</fullName>
    </recommendedName>
</protein>
<dbReference type="InterPro" id="IPR021280">
    <property type="entry name" value="TMEM260-like"/>
</dbReference>
<keyword evidence="3" id="KW-1185">Reference proteome</keyword>
<evidence type="ECO:0000313" key="2">
    <source>
        <dbReference type="EMBL" id="SHH89444.1"/>
    </source>
</evidence>
<feature type="transmembrane region" description="Helical" evidence="1">
    <location>
        <begin position="215"/>
        <end position="232"/>
    </location>
</feature>
<dbReference type="Pfam" id="PF11028">
    <property type="entry name" value="TMEM260-like"/>
    <property type="match status" value="1"/>
</dbReference>
<dbReference type="OrthoDB" id="9807602at2"/>
<feature type="transmembrane region" description="Helical" evidence="1">
    <location>
        <begin position="12"/>
        <end position="31"/>
    </location>
</feature>
<feature type="transmembrane region" description="Helical" evidence="1">
    <location>
        <begin position="620"/>
        <end position="637"/>
    </location>
</feature>
<dbReference type="PANTHER" id="PTHR16214:SF3">
    <property type="entry name" value="TRANSMEMBRANE PROTEIN 260"/>
    <property type="match status" value="1"/>
</dbReference>
<dbReference type="STRING" id="947013.SAMN04488109_5892"/>
<feature type="transmembrane region" description="Helical" evidence="1">
    <location>
        <begin position="244"/>
        <end position="269"/>
    </location>
</feature>
<evidence type="ECO:0000256" key="1">
    <source>
        <dbReference type="SAM" id="Phobius"/>
    </source>
</evidence>
<organism evidence="2 3">
    <name type="scientific">Chryseolinea serpens</name>
    <dbReference type="NCBI Taxonomy" id="947013"/>
    <lineage>
        <taxon>Bacteria</taxon>
        <taxon>Pseudomonadati</taxon>
        <taxon>Bacteroidota</taxon>
        <taxon>Cytophagia</taxon>
        <taxon>Cytophagales</taxon>
        <taxon>Fulvivirgaceae</taxon>
        <taxon>Chryseolinea</taxon>
    </lineage>
</organism>
<feature type="transmembrane region" description="Helical" evidence="1">
    <location>
        <begin position="324"/>
        <end position="345"/>
    </location>
</feature>
<name>A0A1M5WQM5_9BACT</name>
<evidence type="ECO:0000313" key="3">
    <source>
        <dbReference type="Proteomes" id="UP000184212"/>
    </source>
</evidence>
<accession>A0A1M5WQM5</accession>
<dbReference type="Proteomes" id="UP000184212">
    <property type="component" value="Unassembled WGS sequence"/>
</dbReference>
<dbReference type="AlphaFoldDB" id="A0A1M5WQM5"/>
<dbReference type="RefSeq" id="WP_084138464.1">
    <property type="nucleotide sequence ID" value="NZ_FQWQ01000005.1"/>
</dbReference>
<feature type="transmembrane region" description="Helical" evidence="1">
    <location>
        <begin position="590"/>
        <end position="608"/>
    </location>
</feature>
<reference evidence="2 3" key="1">
    <citation type="submission" date="2016-11" db="EMBL/GenBank/DDBJ databases">
        <authorList>
            <person name="Jaros S."/>
            <person name="Januszkiewicz K."/>
            <person name="Wedrychowicz H."/>
        </authorList>
    </citation>
    <scope>NUCLEOTIDE SEQUENCE [LARGE SCALE GENOMIC DNA]</scope>
    <source>
        <strain evidence="2 3">DSM 24574</strain>
    </source>
</reference>
<feature type="transmembrane region" description="Helical" evidence="1">
    <location>
        <begin position="84"/>
        <end position="101"/>
    </location>
</feature>